<organism evidence="2 3">
    <name type="scientific">Pseudonocardia tropica</name>
    <dbReference type="NCBI Taxonomy" id="681289"/>
    <lineage>
        <taxon>Bacteria</taxon>
        <taxon>Bacillati</taxon>
        <taxon>Actinomycetota</taxon>
        <taxon>Actinomycetes</taxon>
        <taxon>Pseudonocardiales</taxon>
        <taxon>Pseudonocardiaceae</taxon>
        <taxon>Pseudonocardia</taxon>
    </lineage>
</organism>
<gene>
    <name evidence="2" type="ORF">WHI96_23895</name>
</gene>
<dbReference type="RefSeq" id="WP_345640516.1">
    <property type="nucleotide sequence ID" value="NZ_BAABLY010000003.1"/>
</dbReference>
<evidence type="ECO:0000256" key="1">
    <source>
        <dbReference type="SAM" id="MobiDB-lite"/>
    </source>
</evidence>
<feature type="region of interest" description="Disordered" evidence="1">
    <location>
        <begin position="186"/>
        <end position="213"/>
    </location>
</feature>
<dbReference type="Proteomes" id="UP001464923">
    <property type="component" value="Unassembled WGS sequence"/>
</dbReference>
<feature type="compositionally biased region" description="Basic and acidic residues" evidence="1">
    <location>
        <begin position="203"/>
        <end position="213"/>
    </location>
</feature>
<sequence>MIPPDAVAGLAREVEGLRREVGTLRGIPVRVDELSRLLADLAETVTALRARAAKPTPSWLMAPVDESEVRAHLDDLVAWLGAVYLRYGDSTQGFPDCWCWHPDVVEELLWLMHAWSAAYQGNGASVALAGDWHERLRPGVVRRINKYAGLCSRDNHQARPGWTQVDSAAPEVSNADVVEDIARWWGGDRDGEAPEPAPSKDPSAIRRTLDGRS</sequence>
<proteinExistence type="predicted"/>
<accession>A0ABV1K450</accession>
<keyword evidence="3" id="KW-1185">Reference proteome</keyword>
<dbReference type="EMBL" id="JBEDNP010000019">
    <property type="protein sequence ID" value="MEQ3541858.1"/>
    <property type="molecule type" value="Genomic_DNA"/>
</dbReference>
<evidence type="ECO:0000313" key="2">
    <source>
        <dbReference type="EMBL" id="MEQ3541858.1"/>
    </source>
</evidence>
<name>A0ABV1K450_9PSEU</name>
<evidence type="ECO:0008006" key="4">
    <source>
        <dbReference type="Google" id="ProtNLM"/>
    </source>
</evidence>
<comment type="caution">
    <text evidence="2">The sequence shown here is derived from an EMBL/GenBank/DDBJ whole genome shotgun (WGS) entry which is preliminary data.</text>
</comment>
<protein>
    <recommendedName>
        <fullName evidence="4">DUF4913 domain-containing protein</fullName>
    </recommendedName>
</protein>
<evidence type="ECO:0000313" key="3">
    <source>
        <dbReference type="Proteomes" id="UP001464923"/>
    </source>
</evidence>
<reference evidence="2 3" key="1">
    <citation type="submission" date="2024-03" db="EMBL/GenBank/DDBJ databases">
        <title>Draft genome sequence of Pseudonocardia tropica JCM 19149.</title>
        <authorList>
            <person name="Butdee W."/>
            <person name="Duangmal K."/>
        </authorList>
    </citation>
    <scope>NUCLEOTIDE SEQUENCE [LARGE SCALE GENOMIC DNA]</scope>
    <source>
        <strain evidence="2 3">JCM 19149</strain>
    </source>
</reference>